<dbReference type="GO" id="GO:0005886">
    <property type="term" value="C:plasma membrane"/>
    <property type="evidence" value="ECO:0007669"/>
    <property type="project" value="TreeGrafter"/>
</dbReference>
<keyword evidence="6 8" id="KW-0675">Receptor</keyword>
<dbReference type="GO" id="GO:0004930">
    <property type="term" value="F:G protein-coupled receptor activity"/>
    <property type="evidence" value="ECO:0007669"/>
    <property type="project" value="UniProtKB-KW"/>
</dbReference>
<evidence type="ECO:0000256" key="4">
    <source>
        <dbReference type="ARBA" id="ARBA00023040"/>
    </source>
</evidence>
<dbReference type="Gene3D" id="1.20.1070.10">
    <property type="entry name" value="Rhodopsin 7-helix transmembrane proteins"/>
    <property type="match status" value="1"/>
</dbReference>
<dbReference type="Pfam" id="PF00001">
    <property type="entry name" value="7tm_1"/>
    <property type="match status" value="1"/>
</dbReference>
<keyword evidence="4 8" id="KW-0297">G-protein coupled receptor</keyword>
<dbReference type="OrthoDB" id="5975505at2759"/>
<sequence length="336" mass="38439">MPTLVTHIYSGWVMGWLMCKLLPFITCVAVVSSISTLTAIAIDRYLAICTTFNCSSYKITKSSAKVIIGIIWLYAFLVPIPWAVVYKHELHPEQSIWVCYDGWLPNQRKVYFMVAILFLNYIVPLFIISVCYTMITVIVVNRRPPSPTANTSNVIYRSKIKVVKMLSVVVVVFALSWLPLYSLKIIIDFELLVEESASWLVIVKYLFPFAQWLTYFNACMNPFIYSFLSNKYRHAFREMIKCLYCNRRHLSMRDRVGTYSLGGTNSSTSTSGLRVRGKEERGIGNGLGNTENLIKMQNIKIRGKQCKELNGNRSKVDVPTTNRTNFITLTEHVTTV</sequence>
<dbReference type="RefSeq" id="XP_013421569.1">
    <property type="nucleotide sequence ID" value="XM_013566115.1"/>
</dbReference>
<protein>
    <submittedName>
        <fullName evidence="12">Neuropeptide SIFamide receptor-like</fullName>
    </submittedName>
</protein>
<dbReference type="SUPFAM" id="SSF81321">
    <property type="entry name" value="Family A G protein-coupled receptor-like"/>
    <property type="match status" value="1"/>
</dbReference>
<name>A0A1S3KGI8_LINAN</name>
<keyword evidence="11" id="KW-1185">Reference proteome</keyword>
<dbReference type="PROSITE" id="PS50262">
    <property type="entry name" value="G_PROTEIN_RECEP_F1_2"/>
    <property type="match status" value="1"/>
</dbReference>
<evidence type="ECO:0000256" key="3">
    <source>
        <dbReference type="ARBA" id="ARBA00022989"/>
    </source>
</evidence>
<dbReference type="PROSITE" id="PS00237">
    <property type="entry name" value="G_PROTEIN_RECEP_F1_1"/>
    <property type="match status" value="1"/>
</dbReference>
<evidence type="ECO:0000256" key="8">
    <source>
        <dbReference type="RuleBase" id="RU000688"/>
    </source>
</evidence>
<evidence type="ECO:0000313" key="11">
    <source>
        <dbReference type="Proteomes" id="UP000085678"/>
    </source>
</evidence>
<dbReference type="InterPro" id="IPR000276">
    <property type="entry name" value="GPCR_Rhodpsn"/>
</dbReference>
<evidence type="ECO:0000256" key="1">
    <source>
        <dbReference type="ARBA" id="ARBA00004141"/>
    </source>
</evidence>
<feature type="domain" description="G-protein coupled receptors family 1 profile" evidence="10">
    <location>
        <begin position="1"/>
        <end position="225"/>
    </location>
</feature>
<evidence type="ECO:0000256" key="2">
    <source>
        <dbReference type="ARBA" id="ARBA00022692"/>
    </source>
</evidence>
<keyword evidence="2 8" id="KW-0812">Transmembrane</keyword>
<feature type="transmembrane region" description="Helical" evidence="9">
    <location>
        <begin position="21"/>
        <end position="42"/>
    </location>
</feature>
<accession>A0A1S3KGI8</accession>
<feature type="transmembrane region" description="Helical" evidence="9">
    <location>
        <begin position="202"/>
        <end position="228"/>
    </location>
</feature>
<dbReference type="AlphaFoldDB" id="A0A1S3KGI8"/>
<dbReference type="PANTHER" id="PTHR45695">
    <property type="entry name" value="LEUCOKININ RECEPTOR-RELATED"/>
    <property type="match status" value="1"/>
</dbReference>
<evidence type="ECO:0000256" key="6">
    <source>
        <dbReference type="ARBA" id="ARBA00023170"/>
    </source>
</evidence>
<feature type="transmembrane region" description="Helical" evidence="9">
    <location>
        <begin position="162"/>
        <end position="182"/>
    </location>
</feature>
<dbReference type="InterPro" id="IPR017452">
    <property type="entry name" value="GPCR_Rhodpsn_7TM"/>
</dbReference>
<proteinExistence type="inferred from homology"/>
<feature type="transmembrane region" description="Helical" evidence="9">
    <location>
        <begin position="63"/>
        <end position="84"/>
    </location>
</feature>
<dbReference type="KEGG" id="lak:106181665"/>
<dbReference type="InParanoid" id="A0A1S3KGI8"/>
<feature type="transmembrane region" description="Helical" evidence="9">
    <location>
        <begin position="110"/>
        <end position="141"/>
    </location>
</feature>
<comment type="subcellular location">
    <subcellularLocation>
        <location evidence="1">Membrane</location>
        <topology evidence="1">Multi-pass membrane protein</topology>
    </subcellularLocation>
</comment>
<dbReference type="PRINTS" id="PR00237">
    <property type="entry name" value="GPCRRHODOPSN"/>
</dbReference>
<gene>
    <name evidence="12" type="primary">LOC106181665</name>
</gene>
<reference evidence="12" key="1">
    <citation type="submission" date="2025-08" db="UniProtKB">
        <authorList>
            <consortium name="RefSeq"/>
        </authorList>
    </citation>
    <scope>IDENTIFICATION</scope>
    <source>
        <tissue evidence="12">Gonads</tissue>
    </source>
</reference>
<dbReference type="Proteomes" id="UP000085678">
    <property type="component" value="Unplaced"/>
</dbReference>
<evidence type="ECO:0000259" key="10">
    <source>
        <dbReference type="PROSITE" id="PS50262"/>
    </source>
</evidence>
<comment type="similarity">
    <text evidence="8">Belongs to the G-protein coupled receptor 1 family.</text>
</comment>
<evidence type="ECO:0000256" key="7">
    <source>
        <dbReference type="ARBA" id="ARBA00023224"/>
    </source>
</evidence>
<organism evidence="11 12">
    <name type="scientific">Lingula anatina</name>
    <name type="common">Brachiopod</name>
    <name type="synonym">Lingula unguis</name>
    <dbReference type="NCBI Taxonomy" id="7574"/>
    <lineage>
        <taxon>Eukaryota</taxon>
        <taxon>Metazoa</taxon>
        <taxon>Spiralia</taxon>
        <taxon>Lophotrochozoa</taxon>
        <taxon>Brachiopoda</taxon>
        <taxon>Linguliformea</taxon>
        <taxon>Lingulata</taxon>
        <taxon>Lingulida</taxon>
        <taxon>Linguloidea</taxon>
        <taxon>Lingulidae</taxon>
        <taxon>Lingula</taxon>
    </lineage>
</organism>
<dbReference type="GeneID" id="106181665"/>
<dbReference type="PANTHER" id="PTHR45695:SF28">
    <property type="entry name" value="G-PROTEIN COUPLED RECEPTORS FAMILY 1 PROFILE DOMAIN-CONTAINING PROTEIN"/>
    <property type="match status" value="1"/>
</dbReference>
<keyword evidence="7 8" id="KW-0807">Transducer</keyword>
<keyword evidence="5 9" id="KW-0472">Membrane</keyword>
<dbReference type="STRING" id="7574.A0A1S3KGI8"/>
<keyword evidence="3 9" id="KW-1133">Transmembrane helix</keyword>
<evidence type="ECO:0000313" key="12">
    <source>
        <dbReference type="RefSeq" id="XP_013421569.1"/>
    </source>
</evidence>
<evidence type="ECO:0000256" key="9">
    <source>
        <dbReference type="SAM" id="Phobius"/>
    </source>
</evidence>
<evidence type="ECO:0000256" key="5">
    <source>
        <dbReference type="ARBA" id="ARBA00023136"/>
    </source>
</evidence>